<evidence type="ECO:0000259" key="14">
    <source>
        <dbReference type="Pfam" id="PF23598"/>
    </source>
</evidence>
<evidence type="ECO:0000259" key="13">
    <source>
        <dbReference type="Pfam" id="PF08263"/>
    </source>
</evidence>
<keyword evidence="7" id="KW-0677">Repeat</keyword>
<keyword evidence="11" id="KW-0325">Glycoprotein</keyword>
<evidence type="ECO:0000256" key="6">
    <source>
        <dbReference type="ARBA" id="ARBA00022729"/>
    </source>
</evidence>
<evidence type="ECO:0000256" key="11">
    <source>
        <dbReference type="ARBA" id="ARBA00023180"/>
    </source>
</evidence>
<feature type="domain" description="Leucine-rich repeat-containing N-terminal plant-type" evidence="13">
    <location>
        <begin position="6"/>
        <end position="58"/>
    </location>
</feature>
<dbReference type="InterPro" id="IPR013210">
    <property type="entry name" value="LRR_N_plant-typ"/>
</dbReference>
<evidence type="ECO:0000313" key="15">
    <source>
        <dbReference type="EnsemblPlants" id="QL03p010898:mrna:CDS:1"/>
    </source>
</evidence>
<keyword evidence="5 12" id="KW-0812">Transmembrane</keyword>
<keyword evidence="9 12" id="KW-0472">Membrane</keyword>
<dbReference type="SMART" id="SM00369">
    <property type="entry name" value="LRR_TYP"/>
    <property type="match status" value="8"/>
</dbReference>
<feature type="domain" description="Disease resistance R13L4/SHOC-2-like LRR" evidence="14">
    <location>
        <begin position="67"/>
        <end position="273"/>
    </location>
</feature>
<keyword evidence="10" id="KW-0675">Receptor</keyword>
<dbReference type="InterPro" id="IPR001611">
    <property type="entry name" value="Leu-rich_rpt"/>
</dbReference>
<dbReference type="PRINTS" id="PR00019">
    <property type="entry name" value="LEURICHRPT"/>
</dbReference>
<dbReference type="InterPro" id="IPR032675">
    <property type="entry name" value="LRR_dom_sf"/>
</dbReference>
<dbReference type="FunFam" id="3.80.10.10:FF:000213">
    <property type="entry name" value="Tyrosine-sulfated glycopeptide receptor 1"/>
    <property type="match status" value="1"/>
</dbReference>
<dbReference type="Proteomes" id="UP000594261">
    <property type="component" value="Chromosome 3"/>
</dbReference>
<evidence type="ECO:0000256" key="7">
    <source>
        <dbReference type="ARBA" id="ARBA00022737"/>
    </source>
</evidence>
<dbReference type="InParanoid" id="A0A7N2R0T4"/>
<dbReference type="Gene3D" id="3.80.10.10">
    <property type="entry name" value="Ribonuclease Inhibitor"/>
    <property type="match status" value="4"/>
</dbReference>
<evidence type="ECO:0000256" key="8">
    <source>
        <dbReference type="ARBA" id="ARBA00022989"/>
    </source>
</evidence>
<comment type="subcellular location">
    <subcellularLocation>
        <location evidence="1">Cell membrane</location>
        <topology evidence="1">Single-pass type I membrane protein</topology>
    </subcellularLocation>
</comment>
<proteinExistence type="inferred from homology"/>
<dbReference type="GO" id="GO:0005886">
    <property type="term" value="C:plasma membrane"/>
    <property type="evidence" value="ECO:0007669"/>
    <property type="project" value="UniProtKB-SubCell"/>
</dbReference>
<evidence type="ECO:0000256" key="12">
    <source>
        <dbReference type="SAM" id="Phobius"/>
    </source>
</evidence>
<organism evidence="15 16">
    <name type="scientific">Quercus lobata</name>
    <name type="common">Valley oak</name>
    <dbReference type="NCBI Taxonomy" id="97700"/>
    <lineage>
        <taxon>Eukaryota</taxon>
        <taxon>Viridiplantae</taxon>
        <taxon>Streptophyta</taxon>
        <taxon>Embryophyta</taxon>
        <taxon>Tracheophyta</taxon>
        <taxon>Spermatophyta</taxon>
        <taxon>Magnoliopsida</taxon>
        <taxon>eudicotyledons</taxon>
        <taxon>Gunneridae</taxon>
        <taxon>Pentapetalae</taxon>
        <taxon>rosids</taxon>
        <taxon>fabids</taxon>
        <taxon>Fagales</taxon>
        <taxon>Fagaceae</taxon>
        <taxon>Quercus</taxon>
    </lineage>
</organism>
<evidence type="ECO:0000313" key="16">
    <source>
        <dbReference type="Proteomes" id="UP000594261"/>
    </source>
</evidence>
<feature type="transmembrane region" description="Helical" evidence="12">
    <location>
        <begin position="727"/>
        <end position="750"/>
    </location>
</feature>
<keyword evidence="4" id="KW-0433">Leucine-rich repeat</keyword>
<dbReference type="FunFam" id="3.80.10.10:FF:000095">
    <property type="entry name" value="LRR receptor-like serine/threonine-protein kinase GSO1"/>
    <property type="match status" value="1"/>
</dbReference>
<sequence>MHPLCHDDERSALLQFKQSFTIEESASYFPNACDRIRSWTPEGENSTDCCSWDGVNCDEATGHVIGLDLSNSCLLGSINPSSTLFRLVQLQKLNLADNYFNYSQIPSQVGNLSRLTHLNLAHSMFSGQIPLEVSKLSQLSSLDLGWNHDSKKNLLQLGRLSLRSLVRNLTLLEDLDLSRVNISSTVPNIFANMSNLRSLYLLDCGMYGEFPKGIFMLPNLRNLDVNHNEDLNGSWPDFQYWHSPMEQMSLARVNFSSELPSSMGNLSSLIALEMPSCSLLGSIPSSIGNLTNLIYLDLSNNILVGSIPSSVGNLIQLGLLSLHNNHLTGLIPSRLANLTQLIILDMSYNHLTGPIPLGLRKLTLLNDLGLAGNEFQGKFPIFIFNLGNLNFLDISDNYLSGIKWICNMTFLHVLDVSNNNFNGSLPECLHNMFYGSKLRMISLRGNKFQGLLPRSLANCTMLKALDVSNNQFSDTFPSWLENLPNLEILILRSNQFYGKILESPETNNEFSNLRILDLSYNIFTGNLPLNSFRNWNALKLDKHDHPLTYIHEKQSFNVGTHHLYYYYDYSMKITNKGVDTVYNKVQDFFRAIDMSSNRFVGEIPKSIGDLKDLNMLNLSNNILTGHIPVSLGNLTQLESLDLSQNRLSGEIPPQLIQLTFLEWFNVSHNYLTGPIPEGKQFNTFETSSFEGNLGLCGNPLSKKCWGFDSSPAVFDRTLDSPGFLFQFGWKILLVGYGFGFIVGVIIGNIATTRKDDWLMKAFEMTQSTTSTIVELEKGTYRN</sequence>
<evidence type="ECO:0000256" key="2">
    <source>
        <dbReference type="ARBA" id="ARBA00009592"/>
    </source>
</evidence>
<dbReference type="Gramene" id="QL03p010898:mrna">
    <property type="protein sequence ID" value="QL03p010898:mrna:CDS:1"/>
    <property type="gene ID" value="QL03p010898"/>
</dbReference>
<dbReference type="EnsemblPlants" id="QL03p010898:mrna">
    <property type="protein sequence ID" value="QL03p010898:mrna:CDS:1"/>
    <property type="gene ID" value="QL03p010898"/>
</dbReference>
<dbReference type="InterPro" id="IPR055414">
    <property type="entry name" value="LRR_R13L4/SHOC2-like"/>
</dbReference>
<name>A0A7N2R0T4_QUELO</name>
<dbReference type="Pfam" id="PF13855">
    <property type="entry name" value="LRR_8"/>
    <property type="match status" value="1"/>
</dbReference>
<dbReference type="InterPro" id="IPR003591">
    <property type="entry name" value="Leu-rich_rpt_typical-subtyp"/>
</dbReference>
<feature type="domain" description="Disease resistance R13L4/SHOC-2-like LRR" evidence="14">
    <location>
        <begin position="286"/>
        <end position="499"/>
    </location>
</feature>
<dbReference type="Pfam" id="PF08263">
    <property type="entry name" value="LRRNT_2"/>
    <property type="match status" value="1"/>
</dbReference>
<evidence type="ECO:0000256" key="9">
    <source>
        <dbReference type="ARBA" id="ARBA00023136"/>
    </source>
</evidence>
<evidence type="ECO:0008006" key="17">
    <source>
        <dbReference type="Google" id="ProtNLM"/>
    </source>
</evidence>
<dbReference type="Pfam" id="PF23598">
    <property type="entry name" value="LRR_14"/>
    <property type="match status" value="2"/>
</dbReference>
<dbReference type="InterPro" id="IPR046956">
    <property type="entry name" value="RLP23-like"/>
</dbReference>
<keyword evidence="16" id="KW-1185">Reference proteome</keyword>
<dbReference type="SUPFAM" id="SSF52058">
    <property type="entry name" value="L domain-like"/>
    <property type="match status" value="1"/>
</dbReference>
<dbReference type="AlphaFoldDB" id="A0A7N2R0T4"/>
<comment type="similarity">
    <text evidence="2">Belongs to the RLP family.</text>
</comment>
<evidence type="ECO:0000256" key="5">
    <source>
        <dbReference type="ARBA" id="ARBA00022692"/>
    </source>
</evidence>
<keyword evidence="6" id="KW-0732">Signal</keyword>
<protein>
    <recommendedName>
        <fullName evidence="17">Leucine-rich repeat-containing N-terminal plant-type domain-containing protein</fullName>
    </recommendedName>
</protein>
<dbReference type="PANTHER" id="PTHR48061:SF12">
    <property type="entry name" value="DISEASE RESISTANCE LIKE PROTEIN"/>
    <property type="match status" value="1"/>
</dbReference>
<accession>A0A7N2R0T4</accession>
<keyword evidence="8 12" id="KW-1133">Transmembrane helix</keyword>
<evidence type="ECO:0000256" key="1">
    <source>
        <dbReference type="ARBA" id="ARBA00004251"/>
    </source>
</evidence>
<dbReference type="SUPFAM" id="SSF52047">
    <property type="entry name" value="RNI-like"/>
    <property type="match status" value="1"/>
</dbReference>
<evidence type="ECO:0000256" key="4">
    <source>
        <dbReference type="ARBA" id="ARBA00022614"/>
    </source>
</evidence>
<reference evidence="15" key="2">
    <citation type="submission" date="2021-01" db="UniProtKB">
        <authorList>
            <consortium name="EnsemblPlants"/>
        </authorList>
    </citation>
    <scope>IDENTIFICATION</scope>
</reference>
<dbReference type="FunCoup" id="A0A7N2R0T4">
    <property type="interactions" value="314"/>
</dbReference>
<dbReference type="OMA" id="SLANCEM"/>
<dbReference type="Pfam" id="PF00560">
    <property type="entry name" value="LRR_1"/>
    <property type="match status" value="1"/>
</dbReference>
<evidence type="ECO:0000256" key="10">
    <source>
        <dbReference type="ARBA" id="ARBA00023170"/>
    </source>
</evidence>
<keyword evidence="3" id="KW-1003">Cell membrane</keyword>
<reference evidence="15 16" key="1">
    <citation type="journal article" date="2016" name="G3 (Bethesda)">
        <title>First Draft Assembly and Annotation of the Genome of a California Endemic Oak Quercus lobata Nee (Fagaceae).</title>
        <authorList>
            <person name="Sork V.L."/>
            <person name="Fitz-Gibbon S.T."/>
            <person name="Puiu D."/>
            <person name="Crepeau M."/>
            <person name="Gugger P.F."/>
            <person name="Sherman R."/>
            <person name="Stevens K."/>
            <person name="Langley C.H."/>
            <person name="Pellegrini M."/>
            <person name="Salzberg S.L."/>
        </authorList>
    </citation>
    <scope>NUCLEOTIDE SEQUENCE [LARGE SCALE GENOMIC DNA]</scope>
    <source>
        <strain evidence="15 16">cv. SW786</strain>
    </source>
</reference>
<evidence type="ECO:0000256" key="3">
    <source>
        <dbReference type="ARBA" id="ARBA00022475"/>
    </source>
</evidence>
<dbReference type="EMBL" id="LRBV02000003">
    <property type="status" value="NOT_ANNOTATED_CDS"/>
    <property type="molecule type" value="Genomic_DNA"/>
</dbReference>
<dbReference type="PANTHER" id="PTHR48061">
    <property type="entry name" value="LEUCINE-RICH REPEAT RECEPTOR PROTEIN KINASE EMS1-LIKE-RELATED"/>
    <property type="match status" value="1"/>
</dbReference>